<dbReference type="Pfam" id="PF14246">
    <property type="entry name" value="TetR_C_7"/>
    <property type="match status" value="1"/>
</dbReference>
<dbReference type="InterPro" id="IPR009057">
    <property type="entry name" value="Homeodomain-like_sf"/>
</dbReference>
<dbReference type="PANTHER" id="PTHR30055">
    <property type="entry name" value="HTH-TYPE TRANSCRIPTIONAL REGULATOR RUTR"/>
    <property type="match status" value="1"/>
</dbReference>
<dbReference type="EMBL" id="JAGINP010000004">
    <property type="protein sequence ID" value="MBP2291771.1"/>
    <property type="molecule type" value="Genomic_DNA"/>
</dbReference>
<evidence type="ECO:0000313" key="4">
    <source>
        <dbReference type="EMBL" id="MBP2291771.1"/>
    </source>
</evidence>
<dbReference type="InterPro" id="IPR036271">
    <property type="entry name" value="Tet_transcr_reg_TetR-rel_C_sf"/>
</dbReference>
<keyword evidence="5" id="KW-1185">Reference proteome</keyword>
<dbReference type="PROSITE" id="PS50977">
    <property type="entry name" value="HTH_TETR_2"/>
    <property type="match status" value="1"/>
</dbReference>
<evidence type="ECO:0000256" key="2">
    <source>
        <dbReference type="PROSITE-ProRule" id="PRU00335"/>
    </source>
</evidence>
<dbReference type="Gene3D" id="1.10.357.10">
    <property type="entry name" value="Tetracycline Repressor, domain 2"/>
    <property type="match status" value="1"/>
</dbReference>
<evidence type="ECO:0000313" key="5">
    <source>
        <dbReference type="Proteomes" id="UP000781958"/>
    </source>
</evidence>
<proteinExistence type="predicted"/>
<dbReference type="InterPro" id="IPR001647">
    <property type="entry name" value="HTH_TetR"/>
</dbReference>
<dbReference type="InterPro" id="IPR050109">
    <property type="entry name" value="HTH-type_TetR-like_transc_reg"/>
</dbReference>
<dbReference type="Proteomes" id="UP000781958">
    <property type="component" value="Unassembled WGS sequence"/>
</dbReference>
<dbReference type="InterPro" id="IPR039536">
    <property type="entry name" value="TetR_C_Proteobacteria"/>
</dbReference>
<name>A0ABS4SGS8_9PROT</name>
<reference evidence="4 5" key="1">
    <citation type="submission" date="2021-03" db="EMBL/GenBank/DDBJ databases">
        <title>Genomic Encyclopedia of Type Strains, Phase III (KMG-III): the genomes of soil and plant-associated and newly described type strains.</title>
        <authorList>
            <person name="Whitman W."/>
        </authorList>
    </citation>
    <scope>NUCLEOTIDE SEQUENCE [LARGE SCALE GENOMIC DNA]</scope>
    <source>
        <strain evidence="4 5">IMMIB AFH-6</strain>
    </source>
</reference>
<accession>A0ABS4SGS8</accession>
<gene>
    <name evidence="4" type="ORF">J2851_001520</name>
</gene>
<comment type="caution">
    <text evidence="4">The sequence shown here is derived from an EMBL/GenBank/DDBJ whole genome shotgun (WGS) entry which is preliminary data.</text>
</comment>
<evidence type="ECO:0000256" key="1">
    <source>
        <dbReference type="ARBA" id="ARBA00023125"/>
    </source>
</evidence>
<dbReference type="Gene3D" id="1.10.10.60">
    <property type="entry name" value="Homeodomain-like"/>
    <property type="match status" value="1"/>
</dbReference>
<dbReference type="SUPFAM" id="SSF46689">
    <property type="entry name" value="Homeodomain-like"/>
    <property type="match status" value="1"/>
</dbReference>
<dbReference type="InterPro" id="IPR023772">
    <property type="entry name" value="DNA-bd_HTH_TetR-type_CS"/>
</dbReference>
<keyword evidence="1 2" id="KW-0238">DNA-binding</keyword>
<dbReference type="Pfam" id="PF00440">
    <property type="entry name" value="TetR_N"/>
    <property type="match status" value="1"/>
</dbReference>
<evidence type="ECO:0000259" key="3">
    <source>
        <dbReference type="PROSITE" id="PS50977"/>
    </source>
</evidence>
<sequence>MKILAASREAFLELGYGGTSMDLVAQRARVSKTTLYTRFPSKEELFVATITAECDRYGLRFAPDAFDDLPLEEALARVGRRFVDLLWSPEVIKMHQTVVGEASRFPEVARLYYQGGPEQAVAGFVALFERLARRGLARIEDPVFTAMQFLSVLQGGARCALELGLCDYPPAEEREAFVRKAVALFVRGIV</sequence>
<dbReference type="PROSITE" id="PS01081">
    <property type="entry name" value="HTH_TETR_1"/>
    <property type="match status" value="1"/>
</dbReference>
<protein>
    <submittedName>
        <fullName evidence="4">TetR/AcrR family transcriptional repressor of mexJK operon</fullName>
    </submittedName>
</protein>
<feature type="domain" description="HTH tetR-type" evidence="3">
    <location>
        <begin position="1"/>
        <end position="57"/>
    </location>
</feature>
<dbReference type="SUPFAM" id="SSF48498">
    <property type="entry name" value="Tetracyclin repressor-like, C-terminal domain"/>
    <property type="match status" value="1"/>
</dbReference>
<organism evidence="4 5">
    <name type="scientific">Azospirillum rugosum</name>
    <dbReference type="NCBI Taxonomy" id="416170"/>
    <lineage>
        <taxon>Bacteria</taxon>
        <taxon>Pseudomonadati</taxon>
        <taxon>Pseudomonadota</taxon>
        <taxon>Alphaproteobacteria</taxon>
        <taxon>Rhodospirillales</taxon>
        <taxon>Azospirillaceae</taxon>
        <taxon>Azospirillum</taxon>
    </lineage>
</organism>
<dbReference type="RefSeq" id="WP_246500486.1">
    <property type="nucleotide sequence ID" value="NZ_JAGINP010000004.1"/>
</dbReference>
<feature type="DNA-binding region" description="H-T-H motif" evidence="2">
    <location>
        <begin position="20"/>
        <end position="39"/>
    </location>
</feature>
<dbReference type="PANTHER" id="PTHR30055:SF146">
    <property type="entry name" value="HTH-TYPE TRANSCRIPTIONAL DUAL REGULATOR CECR"/>
    <property type="match status" value="1"/>
</dbReference>
<dbReference type="PRINTS" id="PR00455">
    <property type="entry name" value="HTHTETR"/>
</dbReference>